<dbReference type="EMBL" id="CM042029">
    <property type="protein sequence ID" value="KAI3793888.1"/>
    <property type="molecule type" value="Genomic_DNA"/>
</dbReference>
<name>A0ACB9HEN2_9ASTR</name>
<protein>
    <submittedName>
        <fullName evidence="1">Uncharacterized protein</fullName>
    </submittedName>
</protein>
<evidence type="ECO:0000313" key="1">
    <source>
        <dbReference type="EMBL" id="KAI3793888.1"/>
    </source>
</evidence>
<proteinExistence type="predicted"/>
<gene>
    <name evidence="1" type="ORF">L1987_36511</name>
</gene>
<reference evidence="2" key="1">
    <citation type="journal article" date="2022" name="Mol. Ecol. Resour.">
        <title>The genomes of chicory, endive, great burdock and yacon provide insights into Asteraceae palaeo-polyploidization history and plant inulin production.</title>
        <authorList>
            <person name="Fan W."/>
            <person name="Wang S."/>
            <person name="Wang H."/>
            <person name="Wang A."/>
            <person name="Jiang F."/>
            <person name="Liu H."/>
            <person name="Zhao H."/>
            <person name="Xu D."/>
            <person name="Zhang Y."/>
        </authorList>
    </citation>
    <scope>NUCLEOTIDE SEQUENCE [LARGE SCALE GENOMIC DNA]</scope>
    <source>
        <strain evidence="2">cv. Yunnan</strain>
    </source>
</reference>
<organism evidence="1 2">
    <name type="scientific">Smallanthus sonchifolius</name>
    <dbReference type="NCBI Taxonomy" id="185202"/>
    <lineage>
        <taxon>Eukaryota</taxon>
        <taxon>Viridiplantae</taxon>
        <taxon>Streptophyta</taxon>
        <taxon>Embryophyta</taxon>
        <taxon>Tracheophyta</taxon>
        <taxon>Spermatophyta</taxon>
        <taxon>Magnoliopsida</taxon>
        <taxon>eudicotyledons</taxon>
        <taxon>Gunneridae</taxon>
        <taxon>Pentapetalae</taxon>
        <taxon>asterids</taxon>
        <taxon>campanulids</taxon>
        <taxon>Asterales</taxon>
        <taxon>Asteraceae</taxon>
        <taxon>Asteroideae</taxon>
        <taxon>Heliantheae alliance</taxon>
        <taxon>Millerieae</taxon>
        <taxon>Smallanthus</taxon>
    </lineage>
</organism>
<reference evidence="1 2" key="2">
    <citation type="journal article" date="2022" name="Mol. Ecol. Resour.">
        <title>The genomes of chicory, endive, great burdock and yacon provide insights into Asteraceae paleo-polyploidization history and plant inulin production.</title>
        <authorList>
            <person name="Fan W."/>
            <person name="Wang S."/>
            <person name="Wang H."/>
            <person name="Wang A."/>
            <person name="Jiang F."/>
            <person name="Liu H."/>
            <person name="Zhao H."/>
            <person name="Xu D."/>
            <person name="Zhang Y."/>
        </authorList>
    </citation>
    <scope>NUCLEOTIDE SEQUENCE [LARGE SCALE GENOMIC DNA]</scope>
    <source>
        <strain evidence="2">cv. Yunnan</strain>
        <tissue evidence="1">Leaves</tissue>
    </source>
</reference>
<sequence length="90" mass="10166">MKGNNDPSKYDDDDNKKDDEESIAQSSSTTENYDPSKLVIFVTNSEGVDSPGLTALVEALAHEDSKDYLWVESWRFVYTFPLVLQRSVCL</sequence>
<comment type="caution">
    <text evidence="1">The sequence shown here is derived from an EMBL/GenBank/DDBJ whole genome shotgun (WGS) entry which is preliminary data.</text>
</comment>
<keyword evidence="2" id="KW-1185">Reference proteome</keyword>
<accession>A0ACB9HEN2</accession>
<evidence type="ECO:0000313" key="2">
    <source>
        <dbReference type="Proteomes" id="UP001056120"/>
    </source>
</evidence>
<dbReference type="Proteomes" id="UP001056120">
    <property type="component" value="Linkage Group LG12"/>
</dbReference>